<dbReference type="InterPro" id="IPR010093">
    <property type="entry name" value="SinI_DNA-bd"/>
</dbReference>
<evidence type="ECO:0000259" key="2">
    <source>
        <dbReference type="Pfam" id="PF12728"/>
    </source>
</evidence>
<evidence type="ECO:0000313" key="3">
    <source>
        <dbReference type="EMBL" id="MET4539721.1"/>
    </source>
</evidence>
<name>A0ABV2P4P8_9MICC</name>
<feature type="domain" description="Helix-turn-helix" evidence="2">
    <location>
        <begin position="46"/>
        <end position="97"/>
    </location>
</feature>
<reference evidence="3 4" key="1">
    <citation type="submission" date="2024-06" db="EMBL/GenBank/DDBJ databases">
        <title>Sorghum-associated microbial communities from plants grown in Nebraska, USA.</title>
        <authorList>
            <person name="Schachtman D."/>
        </authorList>
    </citation>
    <scope>NUCLEOTIDE SEQUENCE [LARGE SCALE GENOMIC DNA]</scope>
    <source>
        <strain evidence="3 4">3552</strain>
    </source>
</reference>
<accession>A0ABV2P4P8</accession>
<keyword evidence="4" id="KW-1185">Reference proteome</keyword>
<dbReference type="EMBL" id="JBEPSN010000003">
    <property type="protein sequence ID" value="MET4539721.1"/>
    <property type="molecule type" value="Genomic_DNA"/>
</dbReference>
<protein>
    <submittedName>
        <fullName evidence="3">Excisionase family DNA binding protein</fullName>
    </submittedName>
</protein>
<dbReference type="NCBIfam" id="TIGR01764">
    <property type="entry name" value="excise"/>
    <property type="match status" value="1"/>
</dbReference>
<dbReference type="InterPro" id="IPR041657">
    <property type="entry name" value="HTH_17"/>
</dbReference>
<evidence type="ECO:0000313" key="4">
    <source>
        <dbReference type="Proteomes" id="UP001549307"/>
    </source>
</evidence>
<dbReference type="Proteomes" id="UP001549307">
    <property type="component" value="Unassembled WGS sequence"/>
</dbReference>
<feature type="region of interest" description="Disordered" evidence="1">
    <location>
        <begin position="1"/>
        <end position="31"/>
    </location>
</feature>
<comment type="caution">
    <text evidence="3">The sequence shown here is derived from an EMBL/GenBank/DDBJ whole genome shotgun (WGS) entry which is preliminary data.</text>
</comment>
<proteinExistence type="predicted"/>
<evidence type="ECO:0000256" key="1">
    <source>
        <dbReference type="SAM" id="MobiDB-lite"/>
    </source>
</evidence>
<sequence length="115" mass="12774">MADGPATSFLPAAPARQKAIHPKGTETVDKHTKGVQRWQNGAMPRFLTLADVAEQLQINSPQAYALVRSGELKAIQVGGRGQWRIEETMLEQYIQERYAEASRMIQEAKAKANQP</sequence>
<organism evidence="3 4">
    <name type="scientific">Arthrobacter bambusae</name>
    <dbReference type="NCBI Taxonomy" id="1338426"/>
    <lineage>
        <taxon>Bacteria</taxon>
        <taxon>Bacillati</taxon>
        <taxon>Actinomycetota</taxon>
        <taxon>Actinomycetes</taxon>
        <taxon>Micrococcales</taxon>
        <taxon>Micrococcaceae</taxon>
        <taxon>Arthrobacter</taxon>
    </lineage>
</organism>
<dbReference type="Pfam" id="PF12728">
    <property type="entry name" value="HTH_17"/>
    <property type="match status" value="1"/>
</dbReference>
<gene>
    <name evidence="3" type="ORF">ABIE37_001495</name>
</gene>